<keyword evidence="3" id="KW-1185">Reference proteome</keyword>
<organism evidence="2 3">
    <name type="scientific">Conexibacter arvalis</name>
    <dbReference type="NCBI Taxonomy" id="912552"/>
    <lineage>
        <taxon>Bacteria</taxon>
        <taxon>Bacillati</taxon>
        <taxon>Actinomycetota</taxon>
        <taxon>Thermoleophilia</taxon>
        <taxon>Solirubrobacterales</taxon>
        <taxon>Conexibacteraceae</taxon>
        <taxon>Conexibacter</taxon>
    </lineage>
</organism>
<evidence type="ECO:0000313" key="2">
    <source>
        <dbReference type="EMBL" id="MBB4662127.1"/>
    </source>
</evidence>
<comment type="caution">
    <text evidence="2">The sequence shown here is derived from an EMBL/GenBank/DDBJ whole genome shotgun (WGS) entry which is preliminary data.</text>
</comment>
<sequence>MPNSPIRGGTSARTRASAGPLGLRAGAGAALTIANGRGEGDR</sequence>
<protein>
    <submittedName>
        <fullName evidence="2">Uncharacterized protein</fullName>
    </submittedName>
</protein>
<evidence type="ECO:0000256" key="1">
    <source>
        <dbReference type="SAM" id="MobiDB-lite"/>
    </source>
</evidence>
<dbReference type="EMBL" id="JACHNU010000001">
    <property type="protein sequence ID" value="MBB4662127.1"/>
    <property type="molecule type" value="Genomic_DNA"/>
</dbReference>
<gene>
    <name evidence="2" type="ORF">BDZ31_001700</name>
</gene>
<accession>A0A840IB34</accession>
<dbReference type="AlphaFoldDB" id="A0A840IB34"/>
<name>A0A840IB34_9ACTN</name>
<proteinExistence type="predicted"/>
<feature type="region of interest" description="Disordered" evidence="1">
    <location>
        <begin position="1"/>
        <end position="23"/>
    </location>
</feature>
<dbReference type="Proteomes" id="UP000585272">
    <property type="component" value="Unassembled WGS sequence"/>
</dbReference>
<evidence type="ECO:0000313" key="3">
    <source>
        <dbReference type="Proteomes" id="UP000585272"/>
    </source>
</evidence>
<reference evidence="2 3" key="1">
    <citation type="submission" date="2020-08" db="EMBL/GenBank/DDBJ databases">
        <title>Genomic Encyclopedia of Archaeal and Bacterial Type Strains, Phase II (KMG-II): from individual species to whole genera.</title>
        <authorList>
            <person name="Goeker M."/>
        </authorList>
    </citation>
    <scope>NUCLEOTIDE SEQUENCE [LARGE SCALE GENOMIC DNA]</scope>
    <source>
        <strain evidence="2 3">DSM 23288</strain>
    </source>
</reference>